<dbReference type="STRING" id="45066.Lgra_1757"/>
<protein>
    <recommendedName>
        <fullName evidence="6">Coiled coil protein</fullName>
    </recommendedName>
</protein>
<sequence length="202" mass="23268">MQDISAVKIGEKSAIPLSMLQEARQEVIRDARLVVDDLRRNLVEFNTKLERVKSQLPNRVEEYQKLKNDLIGLKVGNNDKEMDKFLVECDKAIMQTRNLDERLGKITEQIQKMQRVIQGLKSRENEAVKTLIKDFDARNKWYTIGMGKKARKIEAALANVPIEERAKLLSSNDQTVTDVLDAIAWKRKSIFSSAKNKKEKLK</sequence>
<gene>
    <name evidence="2" type="ORF">Lgra_1757</name>
    <name evidence="3" type="ORF">NCTC12388_01287</name>
</gene>
<evidence type="ECO:0000256" key="1">
    <source>
        <dbReference type="SAM" id="Coils"/>
    </source>
</evidence>
<evidence type="ECO:0000313" key="4">
    <source>
        <dbReference type="Proteomes" id="UP000054691"/>
    </source>
</evidence>
<feature type="coiled-coil region" evidence="1">
    <location>
        <begin position="28"/>
        <end position="55"/>
    </location>
</feature>
<evidence type="ECO:0008006" key="6">
    <source>
        <dbReference type="Google" id="ProtNLM"/>
    </source>
</evidence>
<keyword evidence="1" id="KW-0175">Coiled coil</keyword>
<dbReference type="OrthoDB" id="5650925at2"/>
<keyword evidence="4" id="KW-1185">Reference proteome</keyword>
<proteinExistence type="predicted"/>
<accession>A0A378J9Y4</accession>
<evidence type="ECO:0000313" key="3">
    <source>
        <dbReference type="EMBL" id="STX43948.1"/>
    </source>
</evidence>
<reference evidence="2 4" key="1">
    <citation type="submission" date="2015-11" db="EMBL/GenBank/DDBJ databases">
        <title>Genomic analysis of 38 Legionella species identifies large and diverse effector repertoires.</title>
        <authorList>
            <person name="Burstein D."/>
            <person name="Amaro F."/>
            <person name="Zusman T."/>
            <person name="Lifshitz Z."/>
            <person name="Cohen O."/>
            <person name="Gilbert J.A."/>
            <person name="Pupko T."/>
            <person name="Shuman H.A."/>
            <person name="Segal G."/>
        </authorList>
    </citation>
    <scope>NUCLEOTIDE SEQUENCE [LARGE SCALE GENOMIC DNA]</scope>
    <source>
        <strain evidence="2 4">Lyon 8420412</strain>
    </source>
</reference>
<dbReference type="EMBL" id="UGOB01000001">
    <property type="protein sequence ID" value="STX43948.1"/>
    <property type="molecule type" value="Genomic_DNA"/>
</dbReference>
<dbReference type="Proteomes" id="UP000254476">
    <property type="component" value="Unassembled WGS sequence"/>
</dbReference>
<dbReference type="AlphaFoldDB" id="A0A378J9Y4"/>
<reference evidence="3 5" key="2">
    <citation type="submission" date="2018-06" db="EMBL/GenBank/DDBJ databases">
        <authorList>
            <consortium name="Pathogen Informatics"/>
            <person name="Doyle S."/>
        </authorList>
    </citation>
    <scope>NUCLEOTIDE SEQUENCE [LARGE SCALE GENOMIC DNA]</scope>
    <source>
        <strain evidence="3 5">NCTC12388</strain>
    </source>
</reference>
<dbReference type="EMBL" id="LNYE01000022">
    <property type="protein sequence ID" value="KTD10791.1"/>
    <property type="molecule type" value="Genomic_DNA"/>
</dbReference>
<evidence type="ECO:0000313" key="2">
    <source>
        <dbReference type="EMBL" id="KTD10791.1"/>
    </source>
</evidence>
<name>A0A378J9Y4_9GAMM</name>
<evidence type="ECO:0000313" key="5">
    <source>
        <dbReference type="Proteomes" id="UP000254476"/>
    </source>
</evidence>
<dbReference type="Proteomes" id="UP000054691">
    <property type="component" value="Unassembled WGS sequence"/>
</dbReference>
<organism evidence="3 5">
    <name type="scientific">Legionella gratiana</name>
    <dbReference type="NCBI Taxonomy" id="45066"/>
    <lineage>
        <taxon>Bacteria</taxon>
        <taxon>Pseudomonadati</taxon>
        <taxon>Pseudomonadota</taxon>
        <taxon>Gammaproteobacteria</taxon>
        <taxon>Legionellales</taxon>
        <taxon>Legionellaceae</taxon>
        <taxon>Legionella</taxon>
    </lineage>
</organism>
<dbReference type="RefSeq" id="WP_058498896.1">
    <property type="nucleotide sequence ID" value="NZ_CAAAHW010000001.1"/>
</dbReference>